<name>A0A1W1WK85_SULTA</name>
<organism evidence="2 3">
    <name type="scientific">Sulfobacillus thermosulfidooxidans (strain DSM 9293 / VKM B-1269 / AT-1)</name>
    <dbReference type="NCBI Taxonomy" id="929705"/>
    <lineage>
        <taxon>Bacteria</taxon>
        <taxon>Bacillati</taxon>
        <taxon>Bacillota</taxon>
        <taxon>Clostridia</taxon>
        <taxon>Eubacteriales</taxon>
        <taxon>Clostridiales Family XVII. Incertae Sedis</taxon>
        <taxon>Sulfobacillus</taxon>
    </lineage>
</organism>
<keyword evidence="3" id="KW-1185">Reference proteome</keyword>
<dbReference type="Gene3D" id="3.30.70.1290">
    <property type="entry name" value="Transposase IS200-like"/>
    <property type="match status" value="1"/>
</dbReference>
<evidence type="ECO:0000259" key="1">
    <source>
        <dbReference type="SMART" id="SM01321"/>
    </source>
</evidence>
<dbReference type="InterPro" id="IPR002686">
    <property type="entry name" value="Transposase_17"/>
</dbReference>
<feature type="domain" description="Transposase IS200-like" evidence="1">
    <location>
        <begin position="13"/>
        <end position="133"/>
    </location>
</feature>
<evidence type="ECO:0000313" key="3">
    <source>
        <dbReference type="Proteomes" id="UP000192660"/>
    </source>
</evidence>
<dbReference type="GO" id="GO:0006313">
    <property type="term" value="P:DNA transposition"/>
    <property type="evidence" value="ECO:0007669"/>
    <property type="project" value="InterPro"/>
</dbReference>
<protein>
    <submittedName>
        <fullName evidence="2">Putative transposase</fullName>
    </submittedName>
</protein>
<dbReference type="Proteomes" id="UP000192660">
    <property type="component" value="Unassembled WGS sequence"/>
</dbReference>
<dbReference type="STRING" id="28034.BFX07_00005"/>
<dbReference type="PANTHER" id="PTHR33360:SF2">
    <property type="entry name" value="TRANSPOSASE FOR INSERTION SEQUENCE ELEMENT IS200"/>
    <property type="match status" value="1"/>
</dbReference>
<dbReference type="SMART" id="SM01321">
    <property type="entry name" value="Y1_Tnp"/>
    <property type="match status" value="1"/>
</dbReference>
<dbReference type="GO" id="GO:0003677">
    <property type="term" value="F:DNA binding"/>
    <property type="evidence" value="ECO:0007669"/>
    <property type="project" value="InterPro"/>
</dbReference>
<dbReference type="PANTHER" id="PTHR33360">
    <property type="entry name" value="TRANSPOSASE FOR INSERTION SEQUENCE ELEMENT IS200"/>
    <property type="match status" value="1"/>
</dbReference>
<gene>
    <name evidence="2" type="ORF">SAMN00768000_2951</name>
</gene>
<accession>A0A1W1WK85</accession>
<evidence type="ECO:0000313" key="2">
    <source>
        <dbReference type="EMBL" id="SMC06676.1"/>
    </source>
</evidence>
<proteinExistence type="predicted"/>
<sequence>MNDTEMMSASHAVYSLRLHIVFVTKYRRKTLTSELLAALREAFAEILNDWRCTLIEFGGEADHVHLLVGIHPALNLSTLINNLKSASARRMRNRFADHLAKFYWKPYFWHRAYYVGSVGEASLETVKRYVEAQGTQEKPRKAAKRPPPA</sequence>
<dbReference type="InterPro" id="IPR036515">
    <property type="entry name" value="Transposase_17_sf"/>
</dbReference>
<dbReference type="GO" id="GO:0004803">
    <property type="term" value="F:transposase activity"/>
    <property type="evidence" value="ECO:0007669"/>
    <property type="project" value="InterPro"/>
</dbReference>
<dbReference type="AlphaFoldDB" id="A0A1W1WK85"/>
<dbReference type="NCBIfam" id="NF033573">
    <property type="entry name" value="transpos_IS200"/>
    <property type="match status" value="1"/>
</dbReference>
<reference evidence="3" key="1">
    <citation type="submission" date="2017-04" db="EMBL/GenBank/DDBJ databases">
        <authorList>
            <person name="Varghese N."/>
            <person name="Submissions S."/>
        </authorList>
    </citation>
    <scope>NUCLEOTIDE SEQUENCE [LARGE SCALE GENOMIC DNA]</scope>
    <source>
        <strain evidence="3">DSM 9293</strain>
    </source>
</reference>
<dbReference type="SUPFAM" id="SSF143422">
    <property type="entry name" value="Transposase IS200-like"/>
    <property type="match status" value="1"/>
</dbReference>
<dbReference type="EMBL" id="FWWY01000001">
    <property type="protein sequence ID" value="SMC06676.1"/>
    <property type="molecule type" value="Genomic_DNA"/>
</dbReference>
<dbReference type="Pfam" id="PF01797">
    <property type="entry name" value="Y1_Tnp"/>
    <property type="match status" value="1"/>
</dbReference>